<evidence type="ECO:0000313" key="3">
    <source>
        <dbReference type="Proteomes" id="UP000325440"/>
    </source>
</evidence>
<dbReference type="Proteomes" id="UP000325440">
    <property type="component" value="Unassembled WGS sequence"/>
</dbReference>
<reference evidence="2 3" key="1">
    <citation type="submission" date="2019-08" db="EMBL/GenBank/DDBJ databases">
        <authorList>
            <person name="Alioto T."/>
            <person name="Alioto T."/>
            <person name="Gomez Garrido J."/>
        </authorList>
    </citation>
    <scope>NUCLEOTIDE SEQUENCE [LARGE SCALE GENOMIC DNA]</scope>
</reference>
<keyword evidence="2" id="KW-0489">Methyltransferase</keyword>
<evidence type="ECO:0000313" key="2">
    <source>
        <dbReference type="EMBL" id="VVC35092.1"/>
    </source>
</evidence>
<feature type="non-terminal residue" evidence="2">
    <location>
        <position position="104"/>
    </location>
</feature>
<dbReference type="EMBL" id="CABPRJ010001052">
    <property type="protein sequence ID" value="VVC35092.1"/>
    <property type="molecule type" value="Genomic_DNA"/>
</dbReference>
<dbReference type="PANTHER" id="PTHR14741:SF32">
    <property type="entry name" value="TRIMETHYLGUANOSINE SYNTHASE"/>
    <property type="match status" value="1"/>
</dbReference>
<dbReference type="InterPro" id="IPR029063">
    <property type="entry name" value="SAM-dependent_MTases_sf"/>
</dbReference>
<evidence type="ECO:0000256" key="1">
    <source>
        <dbReference type="SAM" id="MobiDB-lite"/>
    </source>
</evidence>
<dbReference type="SUPFAM" id="SSF53335">
    <property type="entry name" value="S-adenosyl-L-methionine-dependent methyltransferases"/>
    <property type="match status" value="1"/>
</dbReference>
<dbReference type="GO" id="GO:0005634">
    <property type="term" value="C:nucleus"/>
    <property type="evidence" value="ECO:0007669"/>
    <property type="project" value="TreeGrafter"/>
</dbReference>
<dbReference type="GO" id="GO:0071164">
    <property type="term" value="F:RNA cap trimethylguanosine synthase activity"/>
    <property type="evidence" value="ECO:0007669"/>
    <property type="project" value="TreeGrafter"/>
</dbReference>
<accession>A0A5E4MS25</accession>
<keyword evidence="3" id="KW-1185">Reference proteome</keyword>
<protein>
    <submittedName>
        <fullName evidence="2">S-adenosyl-L-methionine-dependent methyltransferase</fullName>
    </submittedName>
</protein>
<feature type="compositionally biased region" description="Polar residues" evidence="1">
    <location>
        <begin position="1"/>
        <end position="16"/>
    </location>
</feature>
<organism evidence="2 3">
    <name type="scientific">Cinara cedri</name>
    <dbReference type="NCBI Taxonomy" id="506608"/>
    <lineage>
        <taxon>Eukaryota</taxon>
        <taxon>Metazoa</taxon>
        <taxon>Ecdysozoa</taxon>
        <taxon>Arthropoda</taxon>
        <taxon>Hexapoda</taxon>
        <taxon>Insecta</taxon>
        <taxon>Pterygota</taxon>
        <taxon>Neoptera</taxon>
        <taxon>Paraneoptera</taxon>
        <taxon>Hemiptera</taxon>
        <taxon>Sternorrhyncha</taxon>
        <taxon>Aphidomorpha</taxon>
        <taxon>Aphidoidea</taxon>
        <taxon>Aphididae</taxon>
        <taxon>Lachninae</taxon>
        <taxon>Cinara</taxon>
    </lineage>
</organism>
<feature type="region of interest" description="Disordered" evidence="1">
    <location>
        <begin position="1"/>
        <end position="48"/>
    </location>
</feature>
<proteinExistence type="predicted"/>
<dbReference type="AlphaFoldDB" id="A0A5E4MS25"/>
<keyword evidence="2" id="KW-0808">Transferase</keyword>
<sequence length="104" mass="11992">MKTIQKNCVQPNSSTEVYRRRQEVLRRRHRDRDPRTEPRQKVLDTKAPTFRAVRRRHTSGPHSVCSEVLAKHIADRCRFPDGIAVDPFCGAGGNVIQLAKTCRR</sequence>
<dbReference type="Gene3D" id="3.40.50.150">
    <property type="entry name" value="Vaccinia Virus protein VP39"/>
    <property type="match status" value="1"/>
</dbReference>
<name>A0A5E4MS25_9HEMI</name>
<dbReference type="OrthoDB" id="10545547at2759"/>
<gene>
    <name evidence="2" type="ORF">CINCED_3A023780</name>
</gene>
<dbReference type="PANTHER" id="PTHR14741">
    <property type="entry name" value="S-ADENOSYLMETHIONINE-DEPENDENT METHYLTRANSFERASE RELATED"/>
    <property type="match status" value="1"/>
</dbReference>
<feature type="compositionally biased region" description="Basic and acidic residues" evidence="1">
    <location>
        <begin position="17"/>
        <end position="44"/>
    </location>
</feature>